<dbReference type="Gene3D" id="2.30.29.30">
    <property type="entry name" value="Pleckstrin-homology domain (PH domain)/Phosphotyrosine-binding domain (PTB)"/>
    <property type="match status" value="1"/>
</dbReference>
<dbReference type="InterPro" id="IPR011993">
    <property type="entry name" value="PH-like_dom_sf"/>
</dbReference>
<dbReference type="CDD" id="cd00821">
    <property type="entry name" value="PH"/>
    <property type="match status" value="1"/>
</dbReference>
<keyword evidence="2" id="KW-1185">Reference proteome</keyword>
<accession>A0AAD9NXH9</accession>
<dbReference type="Proteomes" id="UP001209878">
    <property type="component" value="Unassembled WGS sequence"/>
</dbReference>
<organism evidence="1 2">
    <name type="scientific">Ridgeia piscesae</name>
    <name type="common">Tubeworm</name>
    <dbReference type="NCBI Taxonomy" id="27915"/>
    <lineage>
        <taxon>Eukaryota</taxon>
        <taxon>Metazoa</taxon>
        <taxon>Spiralia</taxon>
        <taxon>Lophotrochozoa</taxon>
        <taxon>Annelida</taxon>
        <taxon>Polychaeta</taxon>
        <taxon>Sedentaria</taxon>
        <taxon>Canalipalpata</taxon>
        <taxon>Sabellida</taxon>
        <taxon>Siboglinidae</taxon>
        <taxon>Ridgeia</taxon>
    </lineage>
</organism>
<evidence type="ECO:0000313" key="2">
    <source>
        <dbReference type="Proteomes" id="UP001209878"/>
    </source>
</evidence>
<protein>
    <submittedName>
        <fullName evidence="1">Uncharacterized protein</fullName>
    </submittedName>
</protein>
<evidence type="ECO:0000313" key="1">
    <source>
        <dbReference type="EMBL" id="KAK2184240.1"/>
    </source>
</evidence>
<dbReference type="AlphaFoldDB" id="A0AAD9NXH9"/>
<dbReference type="SUPFAM" id="SSF50729">
    <property type="entry name" value="PH domain-like"/>
    <property type="match status" value="1"/>
</dbReference>
<reference evidence="1" key="1">
    <citation type="journal article" date="2023" name="Mol. Biol. Evol.">
        <title>Third-Generation Sequencing Reveals the Adaptive Role of the Epigenome in Three Deep-Sea Polychaetes.</title>
        <authorList>
            <person name="Perez M."/>
            <person name="Aroh O."/>
            <person name="Sun Y."/>
            <person name="Lan Y."/>
            <person name="Juniper S.K."/>
            <person name="Young C.R."/>
            <person name="Angers B."/>
            <person name="Qian P.Y."/>
        </authorList>
    </citation>
    <scope>NUCLEOTIDE SEQUENCE</scope>
    <source>
        <strain evidence="1">R07B-5</strain>
    </source>
</reference>
<comment type="caution">
    <text evidence="1">The sequence shown here is derived from an EMBL/GenBank/DDBJ whole genome shotgun (WGS) entry which is preliminary data.</text>
</comment>
<proteinExistence type="predicted"/>
<gene>
    <name evidence="1" type="ORF">NP493_275g03000</name>
</gene>
<sequence>MASHDRSTSGFRRWCVLKANVLYRLATSSCDDVIDNFKLDVWAVRRWDSGTLHGRPFCCELIYDEFCSEFFSTDSEGELLIWLNRLERVTDGPAETTSAGLARRRTVAGSTHSLHGTFGTLLSIAYPICDKIWPNCAFYDTSMTFGTHLDFIITKIFGYIAISVSPLKALAAILENGRLKPIFSYLSNCFK</sequence>
<dbReference type="EMBL" id="JAODUO010000275">
    <property type="protein sequence ID" value="KAK2184240.1"/>
    <property type="molecule type" value="Genomic_DNA"/>
</dbReference>
<name>A0AAD9NXH9_RIDPI</name>